<name>B1A0P0_PELUQ</name>
<dbReference type="EMBL" id="EU410957">
    <property type="protein sequence ID" value="ACA21539.1"/>
    <property type="molecule type" value="Genomic_DNA"/>
</dbReference>
<dbReference type="PANTHER" id="PTHR34129:SF1">
    <property type="entry name" value="DUF952 DOMAIN-CONTAINING PROTEIN"/>
    <property type="match status" value="1"/>
</dbReference>
<dbReference type="PANTHER" id="PTHR34129">
    <property type="entry name" value="BLR1139 PROTEIN"/>
    <property type="match status" value="1"/>
</dbReference>
<organism evidence="1">
    <name type="scientific">Pelagibacter ubique</name>
    <dbReference type="NCBI Taxonomy" id="198252"/>
    <lineage>
        <taxon>Bacteria</taxon>
        <taxon>Pseudomonadati</taxon>
        <taxon>Pseudomonadota</taxon>
        <taxon>Alphaproteobacteria</taxon>
        <taxon>Candidatus Pelagibacterales</taxon>
        <taxon>Candidatus Pelagibacteraceae</taxon>
        <taxon>Candidatus Pelagibacter</taxon>
    </lineage>
</organism>
<evidence type="ECO:0000313" key="1">
    <source>
        <dbReference type="EMBL" id="ACA21539.1"/>
    </source>
</evidence>
<dbReference type="InterPro" id="IPR009297">
    <property type="entry name" value="DUF952"/>
</dbReference>
<reference evidence="1" key="1">
    <citation type="journal article" date="2008" name="ISME J.">
        <title>A rare SAR11 fosmid clone confirming genetic variability in the 'Candidatus Pelagibacter ubique' genome.</title>
        <authorList>
            <person name="Gilbert J.A."/>
            <person name="Muhling M."/>
            <person name="Joint I."/>
        </authorList>
    </citation>
    <scope>NUCLEOTIDE SEQUENCE</scope>
</reference>
<evidence type="ECO:0008006" key="2">
    <source>
        <dbReference type="Google" id="ProtNLM"/>
    </source>
</evidence>
<proteinExistence type="predicted"/>
<dbReference type="Gene3D" id="3.20.170.20">
    <property type="entry name" value="Protein of unknown function DUF952"/>
    <property type="match status" value="1"/>
</dbReference>
<accession>B1A0P0</accession>
<dbReference type="Pfam" id="PF06108">
    <property type="entry name" value="DUF952"/>
    <property type="match status" value="1"/>
</dbReference>
<sequence length="112" mass="12672">MIIYKLLRIAEWQQLEAETETLGAPIDLLDGYIHFSTKEQVKETASKHFAGVAALQLLACDSAAMSSHLKWEPSRGGALFPHLYRALSLKDVLWHQEIGFKDGLHRFPEPLE</sequence>
<dbReference type="AlphaFoldDB" id="B1A0P0"/>
<dbReference type="SUPFAM" id="SSF56399">
    <property type="entry name" value="ADP-ribosylation"/>
    <property type="match status" value="1"/>
</dbReference>
<protein>
    <recommendedName>
        <fullName evidence="2">DUF952 domain-containing protein</fullName>
    </recommendedName>
</protein>